<dbReference type="AlphaFoldDB" id="A0A480AQ58"/>
<keyword evidence="6 14" id="KW-0479">Metal-binding</keyword>
<evidence type="ECO:0000256" key="1">
    <source>
        <dbReference type="ARBA" id="ARBA00004418"/>
    </source>
</evidence>
<feature type="binding site" description="axial binding residue" evidence="17">
    <location>
        <position position="215"/>
    </location>
    <ligand>
        <name>heme c</name>
        <dbReference type="ChEBI" id="CHEBI:61717"/>
        <label>2</label>
    </ligand>
    <ligandPart>
        <name>Fe</name>
        <dbReference type="ChEBI" id="CHEBI:18248"/>
    </ligandPart>
</feature>
<comment type="catalytic activity">
    <reaction evidence="12 14">
        <text>L-cysteinyl-[SoxY protein] + thiosulfate + 2 Fe(III)-[cytochrome c] = S-sulfosulfanyl-L-cysteinyl-[SoxY protein] + 2 Fe(II)-[cytochrome c] + 2 H(+)</text>
        <dbReference type="Rhea" id="RHEA:56720"/>
        <dbReference type="Rhea" id="RHEA-COMP:10350"/>
        <dbReference type="Rhea" id="RHEA-COMP:14328"/>
        <dbReference type="Rhea" id="RHEA-COMP:14399"/>
        <dbReference type="Rhea" id="RHEA-COMP:14691"/>
        <dbReference type="ChEBI" id="CHEBI:15378"/>
        <dbReference type="ChEBI" id="CHEBI:29033"/>
        <dbReference type="ChEBI" id="CHEBI:29034"/>
        <dbReference type="ChEBI" id="CHEBI:29950"/>
        <dbReference type="ChEBI" id="CHEBI:33542"/>
        <dbReference type="ChEBI" id="CHEBI:139321"/>
        <dbReference type="EC" id="2.8.5.2"/>
    </reaction>
</comment>
<dbReference type="Pfam" id="PF21342">
    <property type="entry name" value="SoxA-TsdA_cyt-c"/>
    <property type="match status" value="2"/>
</dbReference>
<dbReference type="Gene3D" id="1.10.760.10">
    <property type="entry name" value="Cytochrome c-like domain"/>
    <property type="match status" value="2"/>
</dbReference>
<keyword evidence="21" id="KW-1185">Reference proteome</keyword>
<dbReference type="SUPFAM" id="SSF46626">
    <property type="entry name" value="Cytochrome c"/>
    <property type="match status" value="2"/>
</dbReference>
<accession>A0A480AQ58</accession>
<evidence type="ECO:0000256" key="12">
    <source>
        <dbReference type="ARBA" id="ARBA00048077"/>
    </source>
</evidence>
<keyword evidence="7 18" id="KW-0732">Signal</keyword>
<evidence type="ECO:0000256" key="10">
    <source>
        <dbReference type="ARBA" id="ARBA00023004"/>
    </source>
</evidence>
<comment type="caution">
    <text evidence="20">The sequence shown here is derived from an EMBL/GenBank/DDBJ whole genome shotgun (WGS) entry which is preliminary data.</text>
</comment>
<feature type="binding site" description="axial binding residue" evidence="17">
    <location>
        <position position="174"/>
    </location>
    <ligand>
        <name>heme c</name>
        <dbReference type="ChEBI" id="CHEBI:61717"/>
        <label>2</label>
    </ligand>
    <ligandPart>
        <name>Fe</name>
        <dbReference type="ChEBI" id="CHEBI:18248"/>
    </ligandPart>
</feature>
<evidence type="ECO:0000256" key="8">
    <source>
        <dbReference type="ARBA" id="ARBA00022764"/>
    </source>
</evidence>
<dbReference type="EC" id="2.8.5.2" evidence="14"/>
<feature type="domain" description="Cytochrome c" evidence="19">
    <location>
        <begin position="154"/>
        <end position="247"/>
    </location>
</feature>
<evidence type="ECO:0000256" key="2">
    <source>
        <dbReference type="ARBA" id="ARBA00011530"/>
    </source>
</evidence>
<protein>
    <recommendedName>
        <fullName evidence="14">SoxAX cytochrome complex subunit A</fullName>
        <ecNumber evidence="14">2.8.5.2</ecNumber>
    </recommendedName>
    <alternativeName>
        <fullName evidence="14">Protein SoxA</fullName>
    </alternativeName>
    <alternativeName>
        <fullName evidence="14">Sulfur oxidizing protein A</fullName>
    </alternativeName>
    <alternativeName>
        <fullName evidence="14">Thiosulfate-oxidizing multienzyme system protein SoxA</fullName>
    </alternativeName>
</protein>
<evidence type="ECO:0000256" key="4">
    <source>
        <dbReference type="ARBA" id="ARBA00022617"/>
    </source>
</evidence>
<comment type="subunit">
    <text evidence="2 14">Heterodimer of SoxA and SoxX.</text>
</comment>
<dbReference type="GO" id="GO:0019417">
    <property type="term" value="P:sulfur oxidation"/>
    <property type="evidence" value="ECO:0007669"/>
    <property type="project" value="InterPro"/>
</dbReference>
<keyword evidence="5 14" id="KW-0808">Transferase</keyword>
<feature type="signal peptide" evidence="18">
    <location>
        <begin position="1"/>
        <end position="20"/>
    </location>
</feature>
<proteinExistence type="inferred from homology"/>
<name>A0A480AQ58_9BURK</name>
<dbReference type="GO" id="GO:0016740">
    <property type="term" value="F:transferase activity"/>
    <property type="evidence" value="ECO:0007669"/>
    <property type="project" value="UniProtKB-KW"/>
</dbReference>
<dbReference type="GO" id="GO:0009055">
    <property type="term" value="F:electron transfer activity"/>
    <property type="evidence" value="ECO:0007669"/>
    <property type="project" value="InterPro"/>
</dbReference>
<keyword evidence="8 14" id="KW-0574">Periplasm</keyword>
<dbReference type="RefSeq" id="WP_137733294.1">
    <property type="nucleotide sequence ID" value="NZ_BJCL01000006.1"/>
</dbReference>
<sequence length="254" mass="27086">MNRRSAALLALAMLALPATADDGRRSGLTFMGPALQALQRDDGQNPAMLWVQDGEQLWRSPAGTSGKRCADCHGDASRSMAGVAARYPAWDAASGGALNLAGRINACRSRHQQAAALPVEHADLLALSAYVGLQSRGQPLAPPDDARLAPLRQQGQLLWQQRLGQLNLACLHCHDQRAGQRLGGAVIPQGHATGYPSYRLEWQALGSLQRRLRGCVVGVRAEPWAADAPAWLALEAHLAQRAAGMPVETPAVRP</sequence>
<evidence type="ECO:0000256" key="6">
    <source>
        <dbReference type="ARBA" id="ARBA00022723"/>
    </source>
</evidence>
<evidence type="ECO:0000256" key="18">
    <source>
        <dbReference type="SAM" id="SignalP"/>
    </source>
</evidence>
<dbReference type="OrthoDB" id="9808312at2"/>
<evidence type="ECO:0000313" key="21">
    <source>
        <dbReference type="Proteomes" id="UP000301751"/>
    </source>
</evidence>
<keyword evidence="10 14" id="KW-0408">Iron</keyword>
<evidence type="ECO:0000256" key="15">
    <source>
        <dbReference type="PIRSR" id="PIRSR038455-1"/>
    </source>
</evidence>
<evidence type="ECO:0000256" key="17">
    <source>
        <dbReference type="PIRSR" id="PIRSR038455-3"/>
    </source>
</evidence>
<dbReference type="InterPro" id="IPR025710">
    <property type="entry name" value="SoxA"/>
</dbReference>
<feature type="binding site" description="covalent" evidence="16">
    <location>
        <position position="173"/>
    </location>
    <ligand>
        <name>heme c</name>
        <dbReference type="ChEBI" id="CHEBI:61717"/>
        <label>2</label>
    </ligand>
</feature>
<keyword evidence="4 14" id="KW-0349">Heme</keyword>
<dbReference type="EMBL" id="BJCL01000006">
    <property type="protein sequence ID" value="GCL63553.1"/>
    <property type="molecule type" value="Genomic_DNA"/>
</dbReference>
<dbReference type="PIRSF" id="PIRSF038455">
    <property type="entry name" value="SoxA"/>
    <property type="match status" value="1"/>
</dbReference>
<dbReference type="InterPro" id="IPR036909">
    <property type="entry name" value="Cyt_c-like_dom_sf"/>
</dbReference>
<evidence type="ECO:0000313" key="20">
    <source>
        <dbReference type="EMBL" id="GCL63553.1"/>
    </source>
</evidence>
<comment type="catalytic activity">
    <reaction evidence="13 14">
        <text>S-sulfanyl-L-cysteinyl-[SoxY protein] + thiosulfate + 2 Fe(III)-[cytochrome c] = S-(2-sulfodisulfanyl)-L-cysteinyl-[SoxY protein] + 2 Fe(II)-[cytochrome c] + 2 H(+)</text>
        <dbReference type="Rhea" id="RHEA:51224"/>
        <dbReference type="Rhea" id="RHEA-COMP:10350"/>
        <dbReference type="Rhea" id="RHEA-COMP:14399"/>
        <dbReference type="Rhea" id="RHEA-COMP:14689"/>
        <dbReference type="Rhea" id="RHEA-COMP:14690"/>
        <dbReference type="ChEBI" id="CHEBI:15378"/>
        <dbReference type="ChEBI" id="CHEBI:29033"/>
        <dbReference type="ChEBI" id="CHEBI:29034"/>
        <dbReference type="ChEBI" id="CHEBI:33542"/>
        <dbReference type="ChEBI" id="CHEBI:61963"/>
        <dbReference type="ChEBI" id="CHEBI:140664"/>
        <dbReference type="EC" id="2.8.5.2"/>
    </reaction>
</comment>
<feature type="binding site" evidence="16">
    <location>
        <position position="211"/>
    </location>
    <ligand>
        <name>substrate</name>
    </ligand>
</feature>
<dbReference type="GO" id="GO:0020037">
    <property type="term" value="F:heme binding"/>
    <property type="evidence" value="ECO:0007669"/>
    <property type="project" value="InterPro"/>
</dbReference>
<evidence type="ECO:0000256" key="14">
    <source>
        <dbReference type="PIRNR" id="PIRNR038455"/>
    </source>
</evidence>
<dbReference type="NCBIfam" id="TIGR04484">
    <property type="entry name" value="thiosulf_SoxA"/>
    <property type="match status" value="1"/>
</dbReference>
<dbReference type="GO" id="GO:0070069">
    <property type="term" value="C:cytochrome complex"/>
    <property type="evidence" value="ECO:0007669"/>
    <property type="project" value="InterPro"/>
</dbReference>
<dbReference type="GO" id="GO:0016669">
    <property type="term" value="F:oxidoreductase activity, acting on a sulfur group of donors, cytochrome as acceptor"/>
    <property type="evidence" value="ECO:0007669"/>
    <property type="project" value="InterPro"/>
</dbReference>
<reference evidence="21" key="1">
    <citation type="submission" date="2019-03" db="EMBL/GenBank/DDBJ databases">
        <title>Aquabacterium pictum sp.nov., the first bacteriochlorophyll a-containing freshwater bacterium in the genus Aquabacterium of the class Betaproteobacteria.</title>
        <authorList>
            <person name="Hirose S."/>
            <person name="Tank M."/>
            <person name="Hara E."/>
            <person name="Tamaki H."/>
            <person name="Takaichi S."/>
            <person name="Haruta S."/>
            <person name="Hanada S."/>
        </authorList>
    </citation>
    <scope>NUCLEOTIDE SEQUENCE [LARGE SCALE GENOMIC DNA]</scope>
    <source>
        <strain evidence="21">W35</strain>
    </source>
</reference>
<keyword evidence="9 14" id="KW-0249">Electron transport</keyword>
<evidence type="ECO:0000256" key="5">
    <source>
        <dbReference type="ARBA" id="ARBA00022679"/>
    </source>
</evidence>
<evidence type="ECO:0000259" key="19">
    <source>
        <dbReference type="Pfam" id="PF21342"/>
    </source>
</evidence>
<evidence type="ECO:0000256" key="13">
    <source>
        <dbReference type="ARBA" id="ARBA00048423"/>
    </source>
</evidence>
<evidence type="ECO:0000256" key="3">
    <source>
        <dbReference type="ARBA" id="ARBA00022448"/>
    </source>
</evidence>
<feature type="binding site" description="covalent" evidence="16">
    <location>
        <position position="69"/>
    </location>
    <ligand>
        <name>heme c</name>
        <dbReference type="ChEBI" id="CHEBI:61717"/>
        <label>1</label>
    </ligand>
</feature>
<feature type="chain" id="PRO_5019756426" description="SoxAX cytochrome complex subunit A" evidence="18">
    <location>
        <begin position="21"/>
        <end position="254"/>
    </location>
</feature>
<dbReference type="InterPro" id="IPR009056">
    <property type="entry name" value="Cyt_c-like_dom"/>
</dbReference>
<evidence type="ECO:0000256" key="16">
    <source>
        <dbReference type="PIRSR" id="PIRSR038455-2"/>
    </source>
</evidence>
<gene>
    <name evidence="20" type="ORF">AQPW35_26340</name>
</gene>
<feature type="binding site" description="axial binding residue" evidence="17">
    <location>
        <position position="73"/>
    </location>
    <ligand>
        <name>heme c</name>
        <dbReference type="ChEBI" id="CHEBI:61717"/>
        <label>1</label>
    </ligand>
    <ligandPart>
        <name>Fe</name>
        <dbReference type="ChEBI" id="CHEBI:18248"/>
    </ligandPart>
</feature>
<evidence type="ECO:0000256" key="11">
    <source>
        <dbReference type="ARBA" id="ARBA00025746"/>
    </source>
</evidence>
<comment type="cofactor">
    <cofactor evidence="16">
        <name>heme</name>
        <dbReference type="ChEBI" id="CHEBI:30413"/>
    </cofactor>
    <text evidence="16">Binds 2 heme groups per subunit.</text>
</comment>
<dbReference type="GO" id="GO:0042597">
    <property type="term" value="C:periplasmic space"/>
    <property type="evidence" value="ECO:0007669"/>
    <property type="project" value="UniProtKB-SubCell"/>
</dbReference>
<organism evidence="20 21">
    <name type="scientific">Pseudaquabacterium pictum</name>
    <dbReference type="NCBI Taxonomy" id="2315236"/>
    <lineage>
        <taxon>Bacteria</taxon>
        <taxon>Pseudomonadati</taxon>
        <taxon>Pseudomonadota</taxon>
        <taxon>Betaproteobacteria</taxon>
        <taxon>Burkholderiales</taxon>
        <taxon>Sphaerotilaceae</taxon>
        <taxon>Pseudaquabacterium</taxon>
    </lineage>
</organism>
<feature type="binding site" description="covalent" evidence="16">
    <location>
        <position position="170"/>
    </location>
    <ligand>
        <name>heme c</name>
        <dbReference type="ChEBI" id="CHEBI:61717"/>
        <label>2</label>
    </ligand>
</feature>
<dbReference type="GO" id="GO:0046872">
    <property type="term" value="F:metal ion binding"/>
    <property type="evidence" value="ECO:0007669"/>
    <property type="project" value="UniProtKB-KW"/>
</dbReference>
<comment type="subcellular location">
    <subcellularLocation>
        <location evidence="1 14">Periplasm</location>
    </subcellularLocation>
</comment>
<evidence type="ECO:0000256" key="9">
    <source>
        <dbReference type="ARBA" id="ARBA00022982"/>
    </source>
</evidence>
<keyword evidence="3 14" id="KW-0813">Transport</keyword>
<feature type="binding site" description="covalent" evidence="16">
    <location>
        <position position="72"/>
    </location>
    <ligand>
        <name>heme c</name>
        <dbReference type="ChEBI" id="CHEBI:61717"/>
        <label>1</label>
    </ligand>
</feature>
<feature type="active site" description="Cysteine persulfide intermediate" evidence="15">
    <location>
        <position position="215"/>
    </location>
</feature>
<comment type="similarity">
    <text evidence="11 14">Belongs to the SoxA family.</text>
</comment>
<feature type="domain" description="Cytochrome c" evidence="19">
    <location>
        <begin position="53"/>
        <end position="140"/>
    </location>
</feature>
<feature type="binding site" description="axial binding residue" evidence="17">
    <location>
        <position position="107"/>
    </location>
    <ligand>
        <name>heme c</name>
        <dbReference type="ChEBI" id="CHEBI:61717"/>
        <label>1</label>
    </ligand>
    <ligandPart>
        <name>Fe</name>
        <dbReference type="ChEBI" id="CHEBI:18248"/>
    </ligandPart>
</feature>
<evidence type="ECO:0000256" key="7">
    <source>
        <dbReference type="ARBA" id="ARBA00022729"/>
    </source>
</evidence>
<dbReference type="Proteomes" id="UP000301751">
    <property type="component" value="Unassembled WGS sequence"/>
</dbReference>